<comment type="caution">
    <text evidence="1">The sequence shown here is derived from an EMBL/GenBank/DDBJ whole genome shotgun (WGS) entry which is preliminary data.</text>
</comment>
<evidence type="ECO:0000313" key="2">
    <source>
        <dbReference type="Proteomes" id="UP000276133"/>
    </source>
</evidence>
<dbReference type="Proteomes" id="UP000276133">
    <property type="component" value="Unassembled WGS sequence"/>
</dbReference>
<reference evidence="1 2" key="1">
    <citation type="journal article" date="2018" name="Sci. Rep.">
        <title>Genomic signatures of local adaptation to the degree of environmental predictability in rotifers.</title>
        <authorList>
            <person name="Franch-Gras L."/>
            <person name="Hahn C."/>
            <person name="Garcia-Roger E.M."/>
            <person name="Carmona M.J."/>
            <person name="Serra M."/>
            <person name="Gomez A."/>
        </authorList>
    </citation>
    <scope>NUCLEOTIDE SEQUENCE [LARGE SCALE GENOMIC DNA]</scope>
    <source>
        <strain evidence="1">HYR1</strain>
    </source>
</reference>
<evidence type="ECO:0000313" key="1">
    <source>
        <dbReference type="EMBL" id="RNA23881.1"/>
    </source>
</evidence>
<accession>A0A3M7RK15</accession>
<name>A0A3M7RK15_BRAPC</name>
<keyword evidence="2" id="KW-1185">Reference proteome</keyword>
<proteinExistence type="predicted"/>
<dbReference type="EMBL" id="REGN01003201">
    <property type="protein sequence ID" value="RNA23881.1"/>
    <property type="molecule type" value="Genomic_DNA"/>
</dbReference>
<gene>
    <name evidence="1" type="ORF">BpHYR1_043775</name>
</gene>
<organism evidence="1 2">
    <name type="scientific">Brachionus plicatilis</name>
    <name type="common">Marine rotifer</name>
    <name type="synonym">Brachionus muelleri</name>
    <dbReference type="NCBI Taxonomy" id="10195"/>
    <lineage>
        <taxon>Eukaryota</taxon>
        <taxon>Metazoa</taxon>
        <taxon>Spiralia</taxon>
        <taxon>Gnathifera</taxon>
        <taxon>Rotifera</taxon>
        <taxon>Eurotatoria</taxon>
        <taxon>Monogononta</taxon>
        <taxon>Pseudotrocha</taxon>
        <taxon>Ploima</taxon>
        <taxon>Brachionidae</taxon>
        <taxon>Brachionus</taxon>
    </lineage>
</organism>
<dbReference type="AlphaFoldDB" id="A0A3M7RK15"/>
<sequence length="69" mass="8088">MAIKSFDANLLSFILNPFASKNFLKYKMNLQKNVSRPKKRFNKIQLNLFIDLKNSFSYSINNSLIQVDD</sequence>
<protein>
    <submittedName>
        <fullName evidence="1">Uncharacterized protein</fullName>
    </submittedName>
</protein>